<dbReference type="CDD" id="cd12935">
    <property type="entry name" value="LEM_like"/>
    <property type="match status" value="1"/>
</dbReference>
<dbReference type="GO" id="GO:0034399">
    <property type="term" value="C:nuclear periphery"/>
    <property type="evidence" value="ECO:0007669"/>
    <property type="project" value="TreeGrafter"/>
</dbReference>
<comment type="subcellular location">
    <subcellularLocation>
        <location evidence="1">Nucleus inner membrane</location>
    </subcellularLocation>
</comment>
<reference evidence="10" key="1">
    <citation type="journal article" date="2012" name="PLoS Genet.">
        <title>The genomes of the fungal plant pathogens Cladosporium fulvum and Dothistroma septosporum reveal adaptation to different hosts and lifestyles but also signatures of common ancestry.</title>
        <authorList>
            <person name="de Wit P.J.G.M."/>
            <person name="van der Burgt A."/>
            <person name="Oekmen B."/>
            <person name="Stergiopoulos I."/>
            <person name="Abd-Elsalam K.A."/>
            <person name="Aerts A.L."/>
            <person name="Bahkali A.H."/>
            <person name="Beenen H.G."/>
            <person name="Chettri P."/>
            <person name="Cox M.P."/>
            <person name="Datema E."/>
            <person name="de Vries R.P."/>
            <person name="Dhillon B."/>
            <person name="Ganley A.R."/>
            <person name="Griffiths S.A."/>
            <person name="Guo Y."/>
            <person name="Hamelin R.C."/>
            <person name="Henrissat B."/>
            <person name="Kabir M.S."/>
            <person name="Jashni M.K."/>
            <person name="Kema G."/>
            <person name="Klaubauf S."/>
            <person name="Lapidus A."/>
            <person name="Levasseur A."/>
            <person name="Lindquist E."/>
            <person name="Mehrabi R."/>
            <person name="Ohm R.A."/>
            <person name="Owen T.J."/>
            <person name="Salamov A."/>
            <person name="Schwelm A."/>
            <person name="Schijlen E."/>
            <person name="Sun H."/>
            <person name="van den Burg H.A."/>
            <person name="van Ham R.C.H.J."/>
            <person name="Zhang S."/>
            <person name="Goodwin S.B."/>
            <person name="Grigoriev I.V."/>
            <person name="Collemare J."/>
            <person name="Bradshaw R.E."/>
        </authorList>
    </citation>
    <scope>NUCLEOTIDE SEQUENCE [LARGE SCALE GENOMIC DNA]</scope>
    <source>
        <strain evidence="10">NZE10 / CBS 128990</strain>
    </source>
</reference>
<keyword evidence="6" id="KW-0539">Nucleus</keyword>
<evidence type="ECO:0000256" key="6">
    <source>
        <dbReference type="ARBA" id="ARBA00023242"/>
    </source>
</evidence>
<dbReference type="GO" id="GO:0003682">
    <property type="term" value="F:chromatin binding"/>
    <property type="evidence" value="ECO:0007669"/>
    <property type="project" value="InterPro"/>
</dbReference>
<dbReference type="InterPro" id="IPR044780">
    <property type="entry name" value="Heh2/Src1"/>
</dbReference>
<evidence type="ECO:0000259" key="8">
    <source>
        <dbReference type="SMART" id="SM01261"/>
    </source>
</evidence>
<dbReference type="GO" id="GO:0071763">
    <property type="term" value="P:nuclear membrane organization"/>
    <property type="evidence" value="ECO:0007669"/>
    <property type="project" value="TreeGrafter"/>
</dbReference>
<dbReference type="OrthoDB" id="2503928at2759"/>
<keyword evidence="2" id="KW-0597">Phosphoprotein</keyword>
<dbReference type="PANTHER" id="PTHR47808">
    <property type="entry name" value="INNER NUCLEAR MEMBRANE PROTEIN HEH2-RELATED"/>
    <property type="match status" value="1"/>
</dbReference>
<dbReference type="OMA" id="KWECGEL"/>
<accession>N1PJ93</accession>
<name>N1PJ93_DOTSN</name>
<dbReference type="GO" id="GO:0003677">
    <property type="term" value="F:DNA binding"/>
    <property type="evidence" value="ECO:0007669"/>
    <property type="project" value="InterPro"/>
</dbReference>
<dbReference type="eggNOG" id="ENOG502QVG5">
    <property type="taxonomic scope" value="Eukaryota"/>
</dbReference>
<feature type="region of interest" description="Disordered" evidence="7">
    <location>
        <begin position="57"/>
        <end position="174"/>
    </location>
</feature>
<dbReference type="Proteomes" id="UP000016933">
    <property type="component" value="Unassembled WGS sequence"/>
</dbReference>
<evidence type="ECO:0000256" key="3">
    <source>
        <dbReference type="ARBA" id="ARBA00022692"/>
    </source>
</evidence>
<dbReference type="Pfam" id="PF09402">
    <property type="entry name" value="MSC"/>
    <property type="match status" value="1"/>
</dbReference>
<evidence type="ECO:0000256" key="2">
    <source>
        <dbReference type="ARBA" id="ARBA00022553"/>
    </source>
</evidence>
<dbReference type="SUPFAM" id="SSF63451">
    <property type="entry name" value="LEM domain"/>
    <property type="match status" value="1"/>
</dbReference>
<dbReference type="InterPro" id="IPR011015">
    <property type="entry name" value="LEM/LEM-like_dom_sf"/>
</dbReference>
<evidence type="ECO:0000256" key="4">
    <source>
        <dbReference type="ARBA" id="ARBA00022989"/>
    </source>
</evidence>
<evidence type="ECO:0000313" key="9">
    <source>
        <dbReference type="EMBL" id="EME42174.1"/>
    </source>
</evidence>
<dbReference type="EMBL" id="KB446541">
    <property type="protein sequence ID" value="EME42174.1"/>
    <property type="molecule type" value="Genomic_DNA"/>
</dbReference>
<evidence type="ECO:0000256" key="5">
    <source>
        <dbReference type="ARBA" id="ARBA00023136"/>
    </source>
</evidence>
<dbReference type="PANTHER" id="PTHR47808:SF2">
    <property type="entry name" value="LEM DOMAIN-CONTAINING PROTEIN 2"/>
    <property type="match status" value="1"/>
</dbReference>
<dbReference type="Pfam" id="PF12949">
    <property type="entry name" value="HeH"/>
    <property type="match status" value="1"/>
</dbReference>
<evidence type="ECO:0000256" key="1">
    <source>
        <dbReference type="ARBA" id="ARBA00004540"/>
    </source>
</evidence>
<dbReference type="STRING" id="675120.N1PJ93"/>
<dbReference type="HOGENOM" id="CLU_010838_2_0_1"/>
<reference evidence="9 10" key="2">
    <citation type="journal article" date="2012" name="PLoS Pathog.">
        <title>Diverse lifestyles and strategies of plant pathogenesis encoded in the genomes of eighteen Dothideomycetes fungi.</title>
        <authorList>
            <person name="Ohm R.A."/>
            <person name="Feau N."/>
            <person name="Henrissat B."/>
            <person name="Schoch C.L."/>
            <person name="Horwitz B.A."/>
            <person name="Barry K.W."/>
            <person name="Condon B.J."/>
            <person name="Copeland A.C."/>
            <person name="Dhillon B."/>
            <person name="Glaser F."/>
            <person name="Hesse C.N."/>
            <person name="Kosti I."/>
            <person name="LaButti K."/>
            <person name="Lindquist E.A."/>
            <person name="Lucas S."/>
            <person name="Salamov A.A."/>
            <person name="Bradshaw R.E."/>
            <person name="Ciuffetti L."/>
            <person name="Hamelin R.C."/>
            <person name="Kema G.H.J."/>
            <person name="Lawrence C."/>
            <person name="Scott J.A."/>
            <person name="Spatafora J.W."/>
            <person name="Turgeon B.G."/>
            <person name="de Wit P.J.G.M."/>
            <person name="Zhong S."/>
            <person name="Goodwin S.B."/>
            <person name="Grigoriev I.V."/>
        </authorList>
    </citation>
    <scope>NUCLEOTIDE SEQUENCE [LARGE SCALE GENOMIC DNA]</scope>
    <source>
        <strain evidence="10">NZE10 / CBS 128990</strain>
    </source>
</reference>
<protein>
    <recommendedName>
        <fullName evidence="8">LEM-like domain-containing protein</fullName>
    </recommendedName>
</protein>
<dbReference type="AlphaFoldDB" id="N1PJ93"/>
<keyword evidence="10" id="KW-1185">Reference proteome</keyword>
<dbReference type="GO" id="GO:0005637">
    <property type="term" value="C:nuclear inner membrane"/>
    <property type="evidence" value="ECO:0007669"/>
    <property type="project" value="UniProtKB-SubCell"/>
</dbReference>
<keyword evidence="3" id="KW-0812">Transmembrane</keyword>
<keyword evidence="4" id="KW-1133">Transmembrane helix</keyword>
<dbReference type="InterPro" id="IPR018996">
    <property type="entry name" value="Man1/Src1-like_C"/>
</dbReference>
<keyword evidence="5" id="KW-0472">Membrane</keyword>
<gene>
    <name evidence="9" type="ORF">DOTSEDRAFT_175059</name>
</gene>
<dbReference type="GO" id="GO:0005783">
    <property type="term" value="C:endoplasmic reticulum"/>
    <property type="evidence" value="ECO:0007669"/>
    <property type="project" value="TreeGrafter"/>
</dbReference>
<sequence length="696" mass="77012">MADDQAYLELDFDPSTLTVPRLRSILVAHNVNYPSSAKKSQLVELFTENIASQARKLRNANSRVKRTSMGIEDITTGRKGTGQGDSDEDVPPTPATGRSTRRSTRARTEEAVEVEPTPRAARHSTAPPEGITPRTSRSVSSKHRRTVEPVEEEEPEQEPAQKRQSRTPRPSAVTPVVKRECLNGSSPFSSDNVFQSGGGMGYTPSAQLRATDTDRRRTTLGTTATTARDLERRNRELRRRTEGVHAVKKEQLDGAVVPTRRTFEVPVARFNQEDEIEPSEEFTPEEQLDLVQAQQTGELVPARRRTKRPGSSVKYGIGSVLSVLSLAVAGLWRQEKIQVGYCGVGSPSVEVGGVDIPPWMEPLRPQCEPCPAHAYCTEMLHTECENGFVLTQHPLSLNGLVPIPPTCEPDSARARKVESVKQRAVEALRTQNAKYECGEAPAPEIKETALKAEISTKRRKGMSNEEFEDLWQSAIGEIVNTDEITSNSDGQGNAQLRSSSLAALPLSCAIRRSVRETLRHYFWQLVAILLVASSGAYGRKRITSVNETESKAKQLASLALEKLSMQASLHAQDPGVYTENYISVAQLRDDVLRDEFSASRRTKLWEKVQKKVEGNANVRPMVRESRSGDVGRVWEWVGAVGYLESPEGGHARRKSGRVSFAPVDMVEGGEASESSFLRSESKPKILKWEEGRGTYY</sequence>
<dbReference type="InterPro" id="IPR025856">
    <property type="entry name" value="HeH/LEM_domain"/>
</dbReference>
<feature type="domain" description="LEM-like" evidence="8">
    <location>
        <begin position="8"/>
        <end position="55"/>
    </location>
</feature>
<dbReference type="Gene3D" id="1.10.10.1180">
    <property type="entry name" value="MAN1, winged-helix domain"/>
    <property type="match status" value="1"/>
</dbReference>
<dbReference type="Gene3D" id="1.10.720.40">
    <property type="match status" value="1"/>
</dbReference>
<evidence type="ECO:0000256" key="7">
    <source>
        <dbReference type="SAM" id="MobiDB-lite"/>
    </source>
</evidence>
<feature type="compositionally biased region" description="Basic residues" evidence="7">
    <location>
        <begin position="57"/>
        <end position="66"/>
    </location>
</feature>
<evidence type="ECO:0000313" key="10">
    <source>
        <dbReference type="Proteomes" id="UP000016933"/>
    </source>
</evidence>
<dbReference type="InterPro" id="IPR013146">
    <property type="entry name" value="LEM-like_dom"/>
</dbReference>
<proteinExistence type="predicted"/>
<dbReference type="InterPro" id="IPR041885">
    <property type="entry name" value="MAN1_winged_helix_dom"/>
</dbReference>
<dbReference type="SMART" id="SM01261">
    <property type="entry name" value="Thymopoietin"/>
    <property type="match status" value="1"/>
</dbReference>
<organism evidence="9 10">
    <name type="scientific">Dothistroma septosporum (strain NZE10 / CBS 128990)</name>
    <name type="common">Red band needle blight fungus</name>
    <name type="synonym">Mycosphaerella pini</name>
    <dbReference type="NCBI Taxonomy" id="675120"/>
    <lineage>
        <taxon>Eukaryota</taxon>
        <taxon>Fungi</taxon>
        <taxon>Dikarya</taxon>
        <taxon>Ascomycota</taxon>
        <taxon>Pezizomycotina</taxon>
        <taxon>Dothideomycetes</taxon>
        <taxon>Dothideomycetidae</taxon>
        <taxon>Mycosphaerellales</taxon>
        <taxon>Mycosphaerellaceae</taxon>
        <taxon>Dothistroma</taxon>
    </lineage>
</organism>